<accession>A0AC34G9V3</accession>
<proteinExistence type="predicted"/>
<name>A0AC34G9V3_9BILA</name>
<dbReference type="WBParaSite" id="ES5_v2.g26493.t1">
    <property type="protein sequence ID" value="ES5_v2.g26493.t1"/>
    <property type="gene ID" value="ES5_v2.g26493"/>
</dbReference>
<dbReference type="Proteomes" id="UP000887579">
    <property type="component" value="Unplaced"/>
</dbReference>
<sequence length="203" mass="23387">MVHYKLSYFDTRGIGEAIRLLFKYAKVDFEDHRFTRDQWAAIKPTTPAGKVPILEFDGTTLVESAAISRYLARKFGLAGKDDLEQAKVDAIVDQNKDFFFKTIPWLVVKLGMEKGNEEELKKTKLIPEADIYLPLYVKYLKESGSGFLVKSGVTFADFVISEFLVTLRQNAPEVIEKYPDLIKYLDRLKNLPQLKEYYASRKE</sequence>
<evidence type="ECO:0000313" key="1">
    <source>
        <dbReference type="Proteomes" id="UP000887579"/>
    </source>
</evidence>
<protein>
    <submittedName>
        <fullName evidence="2">Glutathione S-transferase</fullName>
    </submittedName>
</protein>
<evidence type="ECO:0000313" key="2">
    <source>
        <dbReference type="WBParaSite" id="ES5_v2.g26493.t1"/>
    </source>
</evidence>
<organism evidence="1 2">
    <name type="scientific">Panagrolaimus sp. ES5</name>
    <dbReference type="NCBI Taxonomy" id="591445"/>
    <lineage>
        <taxon>Eukaryota</taxon>
        <taxon>Metazoa</taxon>
        <taxon>Ecdysozoa</taxon>
        <taxon>Nematoda</taxon>
        <taxon>Chromadorea</taxon>
        <taxon>Rhabditida</taxon>
        <taxon>Tylenchina</taxon>
        <taxon>Panagrolaimomorpha</taxon>
        <taxon>Panagrolaimoidea</taxon>
        <taxon>Panagrolaimidae</taxon>
        <taxon>Panagrolaimus</taxon>
    </lineage>
</organism>
<reference evidence="2" key="1">
    <citation type="submission" date="2022-11" db="UniProtKB">
        <authorList>
            <consortium name="WormBaseParasite"/>
        </authorList>
    </citation>
    <scope>IDENTIFICATION</scope>
</reference>